<proteinExistence type="predicted"/>
<feature type="chain" id="PRO_5025541497" description="T9SS type A sorting domain-containing protein" evidence="1">
    <location>
        <begin position="24"/>
        <end position="145"/>
    </location>
</feature>
<keyword evidence="1" id="KW-0732">Signal</keyword>
<gene>
    <name evidence="2" type="ORF">GXP67_15675</name>
</gene>
<evidence type="ECO:0000313" key="2">
    <source>
        <dbReference type="EMBL" id="QHT67978.1"/>
    </source>
</evidence>
<evidence type="ECO:0000313" key="3">
    <source>
        <dbReference type="Proteomes" id="UP000480178"/>
    </source>
</evidence>
<accession>A0A6C0GIX7</accession>
<evidence type="ECO:0000256" key="1">
    <source>
        <dbReference type="SAM" id="SignalP"/>
    </source>
</evidence>
<name>A0A6C0GIX7_9BACT</name>
<dbReference type="AlphaFoldDB" id="A0A6C0GIX7"/>
<organism evidence="2 3">
    <name type="scientific">Rhodocytophaga rosea</name>
    <dbReference type="NCBI Taxonomy" id="2704465"/>
    <lineage>
        <taxon>Bacteria</taxon>
        <taxon>Pseudomonadati</taxon>
        <taxon>Bacteroidota</taxon>
        <taxon>Cytophagia</taxon>
        <taxon>Cytophagales</taxon>
        <taxon>Rhodocytophagaceae</taxon>
        <taxon>Rhodocytophaga</taxon>
    </lineage>
</organism>
<dbReference type="KEGG" id="rhoz:GXP67_15675"/>
<dbReference type="Proteomes" id="UP000480178">
    <property type="component" value="Chromosome"/>
</dbReference>
<reference evidence="2 3" key="1">
    <citation type="submission" date="2020-01" db="EMBL/GenBank/DDBJ databases">
        <authorList>
            <person name="Kim M.K."/>
        </authorList>
    </citation>
    <scope>NUCLEOTIDE SEQUENCE [LARGE SCALE GENOMIC DNA]</scope>
    <source>
        <strain evidence="2 3">172606-1</strain>
    </source>
</reference>
<sequence>MKKLFFTFIVSAAFLFSGSVAFAQCDADTYTSKLIEKMPEGYAFLKSYKIDGENGAKAKMEFPYIFSKDSNYMITLGNKELELKGVLLNLYDSNRKLVATNQDPGSKKYYSGVSYKCASTGVYYLTFSFESTKESCAAAVLGFKR</sequence>
<feature type="signal peptide" evidence="1">
    <location>
        <begin position="1"/>
        <end position="23"/>
    </location>
</feature>
<dbReference type="RefSeq" id="WP_162443999.1">
    <property type="nucleotide sequence ID" value="NZ_CP048222.1"/>
</dbReference>
<evidence type="ECO:0008006" key="4">
    <source>
        <dbReference type="Google" id="ProtNLM"/>
    </source>
</evidence>
<dbReference type="EMBL" id="CP048222">
    <property type="protein sequence ID" value="QHT67978.1"/>
    <property type="molecule type" value="Genomic_DNA"/>
</dbReference>
<protein>
    <recommendedName>
        <fullName evidence="4">T9SS type A sorting domain-containing protein</fullName>
    </recommendedName>
</protein>
<keyword evidence="3" id="KW-1185">Reference proteome</keyword>